<dbReference type="Gene3D" id="3.10.450.50">
    <property type="match status" value="1"/>
</dbReference>
<evidence type="ECO:0000259" key="1">
    <source>
        <dbReference type="Pfam" id="PF14534"/>
    </source>
</evidence>
<accession>A0A4R5AXZ4</accession>
<organism evidence="2 3">
    <name type="scientific">Actinomadura rubrisoli</name>
    <dbReference type="NCBI Taxonomy" id="2530368"/>
    <lineage>
        <taxon>Bacteria</taxon>
        <taxon>Bacillati</taxon>
        <taxon>Actinomycetota</taxon>
        <taxon>Actinomycetes</taxon>
        <taxon>Streptosporangiales</taxon>
        <taxon>Thermomonosporaceae</taxon>
        <taxon>Actinomadura</taxon>
    </lineage>
</organism>
<reference evidence="2 3" key="1">
    <citation type="submission" date="2019-03" db="EMBL/GenBank/DDBJ databases">
        <title>Draft genome sequences of novel Actinobacteria.</title>
        <authorList>
            <person name="Sahin N."/>
            <person name="Ay H."/>
            <person name="Saygin H."/>
        </authorList>
    </citation>
    <scope>NUCLEOTIDE SEQUENCE [LARGE SCALE GENOMIC DNA]</scope>
    <source>
        <strain evidence="2 3">H3C3</strain>
    </source>
</reference>
<dbReference type="EMBL" id="SMKU01000197">
    <property type="protein sequence ID" value="TDD77763.1"/>
    <property type="molecule type" value="Genomic_DNA"/>
</dbReference>
<dbReference type="Pfam" id="PF14534">
    <property type="entry name" value="DUF4440"/>
    <property type="match status" value="1"/>
</dbReference>
<feature type="domain" description="DUF4440" evidence="1">
    <location>
        <begin position="12"/>
        <end position="118"/>
    </location>
</feature>
<dbReference type="AlphaFoldDB" id="A0A4R5AXZ4"/>
<dbReference type="InterPro" id="IPR027843">
    <property type="entry name" value="DUF4440"/>
</dbReference>
<dbReference type="SUPFAM" id="SSF54427">
    <property type="entry name" value="NTF2-like"/>
    <property type="match status" value="1"/>
</dbReference>
<evidence type="ECO:0000313" key="3">
    <source>
        <dbReference type="Proteomes" id="UP000294513"/>
    </source>
</evidence>
<dbReference type="RefSeq" id="WP_131899001.1">
    <property type="nucleotide sequence ID" value="NZ_SMKU01000197.1"/>
</dbReference>
<dbReference type="OrthoDB" id="582586at2"/>
<gene>
    <name evidence="2" type="ORF">E1298_29560</name>
</gene>
<sequence>MTGQAIDTAETIRLLDRKRFEALIAQDADALAELCHPELVLTHTNGATETYESYIRKLRDRVWDFHRIDHPVHRISLAGDTAVVLGEMEADFTAGGEPKHLSNVTLAVWVREDGKWRLLAFHPTPKQ</sequence>
<evidence type="ECO:0000313" key="2">
    <source>
        <dbReference type="EMBL" id="TDD77763.1"/>
    </source>
</evidence>
<name>A0A4R5AXZ4_9ACTN</name>
<proteinExistence type="predicted"/>
<comment type="caution">
    <text evidence="2">The sequence shown here is derived from an EMBL/GenBank/DDBJ whole genome shotgun (WGS) entry which is preliminary data.</text>
</comment>
<dbReference type="Proteomes" id="UP000294513">
    <property type="component" value="Unassembled WGS sequence"/>
</dbReference>
<dbReference type="InterPro" id="IPR032710">
    <property type="entry name" value="NTF2-like_dom_sf"/>
</dbReference>
<keyword evidence="3" id="KW-1185">Reference proteome</keyword>
<protein>
    <submittedName>
        <fullName evidence="2">Nuclear transport factor 2 family protein</fullName>
    </submittedName>
</protein>